<dbReference type="AlphaFoldDB" id="A0A8C4KNU9"/>
<evidence type="ECO:0000313" key="2">
    <source>
        <dbReference type="Proteomes" id="UP000694423"/>
    </source>
</evidence>
<dbReference type="PANTHER" id="PTHR13030:SF8">
    <property type="entry name" value="ADP-RIBOSE PYROPHOSPHATASE, MITOCHONDRIAL"/>
    <property type="match status" value="1"/>
</dbReference>
<reference evidence="1" key="1">
    <citation type="submission" date="2025-08" db="UniProtKB">
        <authorList>
            <consortium name="Ensembl"/>
        </authorList>
    </citation>
    <scope>IDENTIFICATION</scope>
</reference>
<dbReference type="GO" id="GO:0047631">
    <property type="term" value="F:ADP-ribose diphosphatase activity"/>
    <property type="evidence" value="ECO:0007669"/>
    <property type="project" value="InterPro"/>
</dbReference>
<sequence>MLPLKLKWILRREFWPQFQNLLKHGTEIHKGYLDDPRNTDNAWVETVAISVHFDDQNDVEMKRMNSVRASCLHGSLTWLQAGMGHVRPQARQILPRN</sequence>
<dbReference type="Gene3D" id="3.90.79.10">
    <property type="entry name" value="Nucleoside Triphosphate Pyrophosphohydrolase"/>
    <property type="match status" value="1"/>
</dbReference>
<keyword evidence="2" id="KW-1185">Reference proteome</keyword>
<proteinExistence type="predicted"/>
<name>A0A8C4KNU9_DRONO</name>
<dbReference type="Proteomes" id="UP000694423">
    <property type="component" value="Unplaced"/>
</dbReference>
<dbReference type="InterPro" id="IPR039989">
    <property type="entry name" value="NUDT9"/>
</dbReference>
<dbReference type="Ensembl" id="ENSDNVT00000031171.1">
    <property type="protein sequence ID" value="ENSDNVP00000025764.1"/>
    <property type="gene ID" value="ENSDNVG00000017930.1"/>
</dbReference>
<reference evidence="1" key="2">
    <citation type="submission" date="2025-09" db="UniProtKB">
        <authorList>
            <consortium name="Ensembl"/>
        </authorList>
    </citation>
    <scope>IDENTIFICATION</scope>
</reference>
<accession>A0A8C4KNU9</accession>
<organism evidence="1 2">
    <name type="scientific">Dromaius novaehollandiae</name>
    <name type="common">Emu</name>
    <dbReference type="NCBI Taxonomy" id="8790"/>
    <lineage>
        <taxon>Eukaryota</taxon>
        <taxon>Metazoa</taxon>
        <taxon>Chordata</taxon>
        <taxon>Craniata</taxon>
        <taxon>Vertebrata</taxon>
        <taxon>Euteleostomi</taxon>
        <taxon>Archelosauria</taxon>
        <taxon>Archosauria</taxon>
        <taxon>Dinosauria</taxon>
        <taxon>Saurischia</taxon>
        <taxon>Theropoda</taxon>
        <taxon>Coelurosauria</taxon>
        <taxon>Aves</taxon>
        <taxon>Palaeognathae</taxon>
        <taxon>Casuariiformes</taxon>
        <taxon>Dromaiidae</taxon>
        <taxon>Dromaius</taxon>
    </lineage>
</organism>
<dbReference type="PANTHER" id="PTHR13030">
    <property type="entry name" value="NUDIX HYDROLASE"/>
    <property type="match status" value="1"/>
</dbReference>
<evidence type="ECO:0008006" key="3">
    <source>
        <dbReference type="Google" id="ProtNLM"/>
    </source>
</evidence>
<evidence type="ECO:0000313" key="1">
    <source>
        <dbReference type="Ensembl" id="ENSDNVP00000025764.1"/>
    </source>
</evidence>
<protein>
    <recommendedName>
        <fullName evidence="3">Nudix hydrolase domain-containing protein</fullName>
    </recommendedName>
</protein>